<dbReference type="EMBL" id="JBHTNZ010000002">
    <property type="protein sequence ID" value="MFD1460441.1"/>
    <property type="molecule type" value="Genomic_DNA"/>
</dbReference>
<protein>
    <submittedName>
        <fullName evidence="1">Uncharacterized protein</fullName>
    </submittedName>
</protein>
<accession>A0ABW4D9J2</accession>
<name>A0ABW4D9J2_9BACL</name>
<reference evidence="2" key="1">
    <citation type="journal article" date="2019" name="Int. J. Syst. Evol. Microbiol.">
        <title>The Global Catalogue of Microorganisms (GCM) 10K type strain sequencing project: providing services to taxonomists for standard genome sequencing and annotation.</title>
        <authorList>
            <consortium name="The Broad Institute Genomics Platform"/>
            <consortium name="The Broad Institute Genome Sequencing Center for Infectious Disease"/>
            <person name="Wu L."/>
            <person name="Ma J."/>
        </authorList>
    </citation>
    <scope>NUCLEOTIDE SEQUENCE [LARGE SCALE GENOMIC DNA]</scope>
    <source>
        <strain evidence="2">CCM 9147</strain>
    </source>
</reference>
<sequence length="86" mass="10137">MIETWIEPAIEKRVQEVIGLCEEQTFQLNEEFNEILKKLKEVLPNNSRALILKLEDALIQNSINYADKCYRFGFEDALNLIYTSKR</sequence>
<keyword evidence="2" id="KW-1185">Reference proteome</keyword>
<organism evidence="1 2">
    <name type="scientific">Paenibacillus farraposensis</name>
    <dbReference type="NCBI Taxonomy" id="2807095"/>
    <lineage>
        <taxon>Bacteria</taxon>
        <taxon>Bacillati</taxon>
        <taxon>Bacillota</taxon>
        <taxon>Bacilli</taxon>
        <taxon>Bacillales</taxon>
        <taxon>Paenibacillaceae</taxon>
        <taxon>Paenibacillus</taxon>
    </lineage>
</organism>
<dbReference type="Proteomes" id="UP001597340">
    <property type="component" value="Unassembled WGS sequence"/>
</dbReference>
<proteinExistence type="predicted"/>
<evidence type="ECO:0000313" key="2">
    <source>
        <dbReference type="Proteomes" id="UP001597340"/>
    </source>
</evidence>
<evidence type="ECO:0000313" key="1">
    <source>
        <dbReference type="EMBL" id="MFD1460441.1"/>
    </source>
</evidence>
<dbReference type="RefSeq" id="WP_229526416.1">
    <property type="nucleotide sequence ID" value="NZ_JAFFQR010000112.1"/>
</dbReference>
<comment type="caution">
    <text evidence="1">The sequence shown here is derived from an EMBL/GenBank/DDBJ whole genome shotgun (WGS) entry which is preliminary data.</text>
</comment>
<gene>
    <name evidence="1" type="ORF">ACFQ5D_03065</name>
</gene>